<dbReference type="Gene3D" id="1.20.1600.10">
    <property type="entry name" value="Outer membrane efflux proteins (OEP)"/>
    <property type="match status" value="1"/>
</dbReference>
<dbReference type="Proteomes" id="UP000239590">
    <property type="component" value="Unassembled WGS sequence"/>
</dbReference>
<dbReference type="AlphaFoldDB" id="A0A2S7IFX1"/>
<dbReference type="EMBL" id="PTRA01000006">
    <property type="protein sequence ID" value="PQA54406.1"/>
    <property type="molecule type" value="Genomic_DNA"/>
</dbReference>
<evidence type="ECO:0000313" key="4">
    <source>
        <dbReference type="Proteomes" id="UP000239590"/>
    </source>
</evidence>
<accession>A0A2S7IFX1</accession>
<dbReference type="OrthoDB" id="9791261at2"/>
<evidence type="ECO:0008006" key="5">
    <source>
        <dbReference type="Google" id="ProtNLM"/>
    </source>
</evidence>
<comment type="similarity">
    <text evidence="1">Belongs to the outer membrane factor (OMF) (TC 1.B.17) family.</text>
</comment>
<feature type="signal peptide" evidence="2">
    <location>
        <begin position="1"/>
        <end position="24"/>
    </location>
</feature>
<sequence length="446" mass="50907">MLVRQSLIYPIAFLVAMLGFQAQAQPKVTEGIPLIAAPTDTLQLTLTQAEEQFTRQNLNLMIAQLGISESQKQEIQAKLRPNPTIYAEIMPYNNGTATAGKERAILPFRQSNSEQIVQLQQLLLLAGKRNKQLAIAQTSTEIARDRFQDVIRTLRYDLRSTFYSLYFNQQSISIYDEEIQTLQQTVTLYQQQYEKGNVPLKDLTRLKAYLFNLTTEKQSLILQLANDQAELAVLLNMNPATVVRPEVTTQELEAYNPASLTLNDLYNRAEENRYDLKAYTDQSKLEQQNLILQKALAKPDLTVQATFDRNGAFGSNYVGVGVGLPVPIFNKNQGNIEAAKIRTQASQQGIAAYRLQVQSEVQKAYVKVLQTNQLYQQFDTRFNEDFSRLIDGVTTNYRKQNIDVVEFLDFFDSYKNSQIQYRQLQNNRMQSLEELGYAVGTNLFSR</sequence>
<dbReference type="InterPro" id="IPR010131">
    <property type="entry name" value="MdtP/NodT-like"/>
</dbReference>
<evidence type="ECO:0000256" key="2">
    <source>
        <dbReference type="SAM" id="SignalP"/>
    </source>
</evidence>
<comment type="caution">
    <text evidence="3">The sequence shown here is derived from an EMBL/GenBank/DDBJ whole genome shotgun (WGS) entry which is preliminary data.</text>
</comment>
<gene>
    <name evidence="3" type="ORF">C5O19_21900</name>
</gene>
<dbReference type="PANTHER" id="PTHR30203">
    <property type="entry name" value="OUTER MEMBRANE CATION EFFLUX PROTEIN"/>
    <property type="match status" value="1"/>
</dbReference>
<dbReference type="PANTHER" id="PTHR30203:SF23">
    <property type="entry name" value="OUTER MEMBRANE EFFLUX PROTEIN"/>
    <property type="match status" value="1"/>
</dbReference>
<keyword evidence="2" id="KW-0732">Signal</keyword>
<keyword evidence="4" id="KW-1185">Reference proteome</keyword>
<evidence type="ECO:0000313" key="3">
    <source>
        <dbReference type="EMBL" id="PQA54406.1"/>
    </source>
</evidence>
<dbReference type="InterPro" id="IPR003423">
    <property type="entry name" value="OMP_efflux"/>
</dbReference>
<dbReference type="GO" id="GO:0015562">
    <property type="term" value="F:efflux transmembrane transporter activity"/>
    <property type="evidence" value="ECO:0007669"/>
    <property type="project" value="InterPro"/>
</dbReference>
<feature type="chain" id="PRO_5015735881" description="TolC family protein" evidence="2">
    <location>
        <begin position="25"/>
        <end position="446"/>
    </location>
</feature>
<dbReference type="SUPFAM" id="SSF56954">
    <property type="entry name" value="Outer membrane efflux proteins (OEP)"/>
    <property type="match status" value="1"/>
</dbReference>
<proteinExistence type="inferred from homology"/>
<organism evidence="3 4">
    <name type="scientific">Siphonobacter curvatus</name>
    <dbReference type="NCBI Taxonomy" id="2094562"/>
    <lineage>
        <taxon>Bacteria</taxon>
        <taxon>Pseudomonadati</taxon>
        <taxon>Bacteroidota</taxon>
        <taxon>Cytophagia</taxon>
        <taxon>Cytophagales</taxon>
        <taxon>Cytophagaceae</taxon>
        <taxon>Siphonobacter</taxon>
    </lineage>
</organism>
<dbReference type="RefSeq" id="WP_104715530.1">
    <property type="nucleotide sequence ID" value="NZ_PTRA01000006.1"/>
</dbReference>
<dbReference type="Pfam" id="PF02321">
    <property type="entry name" value="OEP"/>
    <property type="match status" value="1"/>
</dbReference>
<name>A0A2S7IFX1_9BACT</name>
<evidence type="ECO:0000256" key="1">
    <source>
        <dbReference type="ARBA" id="ARBA00007613"/>
    </source>
</evidence>
<protein>
    <recommendedName>
        <fullName evidence="5">TolC family protein</fullName>
    </recommendedName>
</protein>
<reference evidence="4" key="1">
    <citation type="submission" date="2018-02" db="EMBL/GenBank/DDBJ databases">
        <title>Genome sequencing of Solimonas sp. HR-BB.</title>
        <authorList>
            <person name="Lee Y."/>
            <person name="Jeon C.O."/>
        </authorList>
    </citation>
    <scope>NUCLEOTIDE SEQUENCE [LARGE SCALE GENOMIC DNA]</scope>
    <source>
        <strain evidence="4">HR-U</strain>
    </source>
</reference>